<evidence type="ECO:0000256" key="2">
    <source>
        <dbReference type="ARBA" id="ARBA00004924"/>
    </source>
</evidence>
<evidence type="ECO:0000256" key="1">
    <source>
        <dbReference type="ARBA" id="ARBA00001974"/>
    </source>
</evidence>
<dbReference type="EMBL" id="KV419394">
    <property type="protein sequence ID" value="KZS99097.1"/>
    <property type="molecule type" value="Genomic_DNA"/>
</dbReference>
<feature type="compositionally biased region" description="Low complexity" evidence="11">
    <location>
        <begin position="421"/>
        <end position="443"/>
    </location>
</feature>
<dbReference type="PANTHER" id="PTHR42802:SF1">
    <property type="entry name" value="L-ORNITHINE N(5)-MONOOXYGENASE"/>
    <property type="match status" value="1"/>
</dbReference>
<evidence type="ECO:0000256" key="7">
    <source>
        <dbReference type="ARBA" id="ARBA00022857"/>
    </source>
</evidence>
<dbReference type="InterPro" id="IPR036188">
    <property type="entry name" value="FAD/NAD-bd_sf"/>
</dbReference>
<evidence type="ECO:0000256" key="4">
    <source>
        <dbReference type="ARBA" id="ARBA00012881"/>
    </source>
</evidence>
<dbReference type="PANTHER" id="PTHR42802">
    <property type="entry name" value="MONOOXYGENASE"/>
    <property type="match status" value="1"/>
</dbReference>
<proteinExistence type="inferred from homology"/>
<organism evidence="12 13">
    <name type="scientific">Sistotremastrum niveocremeum HHB9708</name>
    <dbReference type="NCBI Taxonomy" id="1314777"/>
    <lineage>
        <taxon>Eukaryota</taxon>
        <taxon>Fungi</taxon>
        <taxon>Dikarya</taxon>
        <taxon>Basidiomycota</taxon>
        <taxon>Agaricomycotina</taxon>
        <taxon>Agaricomycetes</taxon>
        <taxon>Sistotremastrales</taxon>
        <taxon>Sistotremastraceae</taxon>
        <taxon>Sertulicium</taxon>
        <taxon>Sertulicium niveocremeum</taxon>
    </lineage>
</organism>
<dbReference type="OrthoDB" id="3519933at2759"/>
<sequence>MDQTYDLVGCGFGPSNLAIAIAIVERWNSESRENCPIRRVCFIEKHPRFLWHPGMLLPGTTMQISFLKDLVTLRNPSSEFTFLAYLHSNNRLLSFINRGSFFPTRREFADYLAWAAEKVKTLGIEISYGEEVVEIRETCIEGVLQITSSRDGSQITRTTKNLLISPGGSPAIPSAVTHMMDSENILHTSIYAYSIPRLLSQTAAKQRPIRIAVLGGGQSSAEVTIDLYRRLEHLPASDRPHEVDLIIRKGSLKPSDDSPFTNTIFNPEATDLFYEISTANPGARSRLFSEYRNTNYGVVNPETLDTLHELLYEQELSDGIASRSNSGTAENSAPRLRILNNQCLIGASLTEETDQTEGRLSLTLQDTHKRTLAAFGPYDILILGTGYERQIHTKLLSSSELGKKFYRDQAISETDHLNPLTPSSTPDSTEASTPTSSSLSLEPGMTSPSPKLLVTRKYRLVPIEPCKSRIYVQGCVESTHGISDTLLSVIGVRAGELVDDLWKDEPDT</sequence>
<evidence type="ECO:0000256" key="11">
    <source>
        <dbReference type="SAM" id="MobiDB-lite"/>
    </source>
</evidence>
<accession>A0A165AJC6</accession>
<dbReference type="AlphaFoldDB" id="A0A165AJC6"/>
<dbReference type="GO" id="GO:0006879">
    <property type="term" value="P:intracellular iron ion homeostasis"/>
    <property type="evidence" value="ECO:0007669"/>
    <property type="project" value="TreeGrafter"/>
</dbReference>
<comment type="catalytic activity">
    <reaction evidence="9">
        <text>L-ornithine + NADPH + O2 = N(5)-hydroxy-L-ornithine + NADP(+) + H2O</text>
        <dbReference type="Rhea" id="RHEA:41508"/>
        <dbReference type="ChEBI" id="CHEBI:15377"/>
        <dbReference type="ChEBI" id="CHEBI:15379"/>
        <dbReference type="ChEBI" id="CHEBI:46911"/>
        <dbReference type="ChEBI" id="CHEBI:57783"/>
        <dbReference type="ChEBI" id="CHEBI:58349"/>
        <dbReference type="ChEBI" id="CHEBI:78275"/>
        <dbReference type="EC" id="1.14.13.196"/>
    </reaction>
</comment>
<evidence type="ECO:0000313" key="13">
    <source>
        <dbReference type="Proteomes" id="UP000076722"/>
    </source>
</evidence>
<gene>
    <name evidence="12" type="ORF">SISNIDRAFT_545922</name>
</gene>
<evidence type="ECO:0000256" key="9">
    <source>
        <dbReference type="ARBA" id="ARBA00047598"/>
    </source>
</evidence>
<dbReference type="Proteomes" id="UP000076722">
    <property type="component" value="Unassembled WGS sequence"/>
</dbReference>
<dbReference type="STRING" id="1314777.A0A165AJC6"/>
<comment type="catalytic activity">
    <reaction evidence="10">
        <text>L-ornithine + NADH + O2 = N(5)-hydroxy-L-ornithine + NAD(+) + H2O</text>
        <dbReference type="Rhea" id="RHEA:41512"/>
        <dbReference type="ChEBI" id="CHEBI:15377"/>
        <dbReference type="ChEBI" id="CHEBI:15379"/>
        <dbReference type="ChEBI" id="CHEBI:46911"/>
        <dbReference type="ChEBI" id="CHEBI:57540"/>
        <dbReference type="ChEBI" id="CHEBI:57945"/>
        <dbReference type="ChEBI" id="CHEBI:78275"/>
        <dbReference type="EC" id="1.14.13.196"/>
    </reaction>
</comment>
<keyword evidence="8" id="KW-0560">Oxidoreductase</keyword>
<protein>
    <recommendedName>
        <fullName evidence="4">L-ornithine N(5)-monooxygenase [NAD(P)H]</fullName>
        <ecNumber evidence="4">1.14.13.196</ecNumber>
    </recommendedName>
</protein>
<dbReference type="InterPro" id="IPR025700">
    <property type="entry name" value="Lys/Orn_oxygenase"/>
</dbReference>
<comment type="pathway">
    <text evidence="2">Siderophore biosynthesis.</text>
</comment>
<keyword evidence="5" id="KW-0285">Flavoprotein</keyword>
<evidence type="ECO:0000256" key="10">
    <source>
        <dbReference type="ARBA" id="ARBA00049248"/>
    </source>
</evidence>
<feature type="region of interest" description="Disordered" evidence="11">
    <location>
        <begin position="413"/>
        <end position="450"/>
    </location>
</feature>
<dbReference type="GO" id="GO:0016491">
    <property type="term" value="F:oxidoreductase activity"/>
    <property type="evidence" value="ECO:0007669"/>
    <property type="project" value="UniProtKB-KW"/>
</dbReference>
<dbReference type="EC" id="1.14.13.196" evidence="4"/>
<evidence type="ECO:0000256" key="8">
    <source>
        <dbReference type="ARBA" id="ARBA00023002"/>
    </source>
</evidence>
<comment type="similarity">
    <text evidence="3">Belongs to the lysine N(6)-hydroxylase/L-ornithine N(5)-oxygenase family.</text>
</comment>
<comment type="cofactor">
    <cofactor evidence="1">
        <name>FAD</name>
        <dbReference type="ChEBI" id="CHEBI:57692"/>
    </cofactor>
</comment>
<dbReference type="SUPFAM" id="SSF51905">
    <property type="entry name" value="FAD/NAD(P)-binding domain"/>
    <property type="match status" value="1"/>
</dbReference>
<dbReference type="Gene3D" id="3.50.50.60">
    <property type="entry name" value="FAD/NAD(P)-binding domain"/>
    <property type="match status" value="1"/>
</dbReference>
<keyword evidence="13" id="KW-1185">Reference proteome</keyword>
<name>A0A165AJC6_9AGAM</name>
<evidence type="ECO:0000256" key="3">
    <source>
        <dbReference type="ARBA" id="ARBA00007588"/>
    </source>
</evidence>
<dbReference type="Pfam" id="PF13434">
    <property type="entry name" value="Lys_Orn_oxgnase"/>
    <property type="match status" value="1"/>
</dbReference>
<evidence type="ECO:0000256" key="5">
    <source>
        <dbReference type="ARBA" id="ARBA00022630"/>
    </source>
</evidence>
<evidence type="ECO:0000256" key="6">
    <source>
        <dbReference type="ARBA" id="ARBA00022827"/>
    </source>
</evidence>
<keyword evidence="6" id="KW-0274">FAD</keyword>
<keyword evidence="7" id="KW-0521">NADP</keyword>
<evidence type="ECO:0000313" key="12">
    <source>
        <dbReference type="EMBL" id="KZS99097.1"/>
    </source>
</evidence>
<reference evidence="12 13" key="1">
    <citation type="journal article" date="2016" name="Mol. Biol. Evol.">
        <title>Comparative Genomics of Early-Diverging Mushroom-Forming Fungi Provides Insights into the Origins of Lignocellulose Decay Capabilities.</title>
        <authorList>
            <person name="Nagy L.G."/>
            <person name="Riley R."/>
            <person name="Tritt A."/>
            <person name="Adam C."/>
            <person name="Daum C."/>
            <person name="Floudas D."/>
            <person name="Sun H."/>
            <person name="Yadav J.S."/>
            <person name="Pangilinan J."/>
            <person name="Larsson K.H."/>
            <person name="Matsuura K."/>
            <person name="Barry K."/>
            <person name="Labutti K."/>
            <person name="Kuo R."/>
            <person name="Ohm R.A."/>
            <person name="Bhattacharya S.S."/>
            <person name="Shirouzu T."/>
            <person name="Yoshinaga Y."/>
            <person name="Martin F.M."/>
            <person name="Grigoriev I.V."/>
            <person name="Hibbett D.S."/>
        </authorList>
    </citation>
    <scope>NUCLEOTIDE SEQUENCE [LARGE SCALE GENOMIC DNA]</scope>
    <source>
        <strain evidence="12 13">HHB9708</strain>
    </source>
</reference>